<accession>Q2QAN9</accession>
<evidence type="ECO:0000313" key="12">
    <source>
        <dbReference type="EMBL" id="ABA61407.1"/>
    </source>
</evidence>
<keyword evidence="8" id="KW-0157">Chromophore</keyword>
<dbReference type="CDD" id="cd15242">
    <property type="entry name" value="7tm_Proteorhodopsin"/>
    <property type="match status" value="1"/>
</dbReference>
<evidence type="ECO:0000256" key="1">
    <source>
        <dbReference type="ARBA" id="ARBA00004141"/>
    </source>
</evidence>
<keyword evidence="6" id="KW-0681">Retinal protein</keyword>
<evidence type="ECO:0000256" key="9">
    <source>
        <dbReference type="ARBA" id="ARBA00023136"/>
    </source>
</evidence>
<feature type="transmembrane region" description="Helical" evidence="11">
    <location>
        <begin position="52"/>
        <end position="70"/>
    </location>
</feature>
<dbReference type="PIRSF" id="PIRSF038142">
    <property type="entry name" value="Rhodopsin_bac_prd"/>
    <property type="match status" value="1"/>
</dbReference>
<keyword evidence="7 11" id="KW-1133">Transmembrane helix</keyword>
<name>Q2QAN9_9ARCH</name>
<sequence length="280" mass="31029">MRFSESMDRNPFLKKRTAVVGGALALAAITIPSAAAQTTETVGLGATDYVGISFWIATAMMLATTVFFLVERQNVAAKWKTSMTVAALVTGIAWYHYTYMRQHWVDNGSSPIVYRYIDWLLTVPLQIAEFYLILAAIGVASVVMFRNLMLASVVMLVAGFFGETGAWDLFGDASTEIWWAIGMAGWIYIIYEIFKGSINDAAQKASESVQFAFNSMRWIVLVGWAIYPLGYMMGNDMLPGFGENDMNIIYNLADLVNKTAFGMMVWYAATMDTKAAAETE</sequence>
<dbReference type="SMART" id="SM01021">
    <property type="entry name" value="Bac_rhodopsin"/>
    <property type="match status" value="1"/>
</dbReference>
<dbReference type="Pfam" id="PF01036">
    <property type="entry name" value="Bac_rhodopsin"/>
    <property type="match status" value="1"/>
</dbReference>
<dbReference type="InterPro" id="IPR006311">
    <property type="entry name" value="TAT_signal"/>
</dbReference>
<feature type="transmembrane region" description="Helical" evidence="11">
    <location>
        <begin position="150"/>
        <end position="171"/>
    </location>
</feature>
<evidence type="ECO:0000256" key="2">
    <source>
        <dbReference type="ARBA" id="ARBA00008130"/>
    </source>
</evidence>
<evidence type="ECO:0000256" key="10">
    <source>
        <dbReference type="ARBA" id="ARBA00023170"/>
    </source>
</evidence>
<evidence type="ECO:0000256" key="7">
    <source>
        <dbReference type="ARBA" id="ARBA00022989"/>
    </source>
</evidence>
<dbReference type="EMBL" id="DQ156349">
    <property type="protein sequence ID" value="ABA61407.1"/>
    <property type="molecule type" value="Genomic_DNA"/>
</dbReference>
<dbReference type="Gene3D" id="1.20.1070.10">
    <property type="entry name" value="Rhodopsin 7-helix transmembrane proteins"/>
    <property type="match status" value="1"/>
</dbReference>
<keyword evidence="10" id="KW-0675">Receptor</keyword>
<evidence type="ECO:0000256" key="6">
    <source>
        <dbReference type="ARBA" id="ARBA00022925"/>
    </source>
</evidence>
<evidence type="ECO:0000256" key="8">
    <source>
        <dbReference type="ARBA" id="ARBA00022991"/>
    </source>
</evidence>
<evidence type="ECO:0000256" key="11">
    <source>
        <dbReference type="SAM" id="Phobius"/>
    </source>
</evidence>
<evidence type="ECO:0000256" key="4">
    <source>
        <dbReference type="ARBA" id="ARBA00022606"/>
    </source>
</evidence>
<gene>
    <name evidence="12" type="primary">pop</name>
</gene>
<dbReference type="AlphaFoldDB" id="Q2QAN9"/>
<dbReference type="GO" id="GO:0016020">
    <property type="term" value="C:membrane"/>
    <property type="evidence" value="ECO:0007669"/>
    <property type="project" value="UniProtKB-SubCell"/>
</dbReference>
<dbReference type="PROSITE" id="PS51318">
    <property type="entry name" value="TAT"/>
    <property type="match status" value="1"/>
</dbReference>
<evidence type="ECO:0000256" key="3">
    <source>
        <dbReference type="ARBA" id="ARBA00022543"/>
    </source>
</evidence>
<dbReference type="PRINTS" id="PR00251">
    <property type="entry name" value="BACTRLOPSIN"/>
</dbReference>
<proteinExistence type="inferred from homology"/>
<feature type="transmembrane region" description="Helical" evidence="11">
    <location>
        <begin position="177"/>
        <end position="194"/>
    </location>
</feature>
<dbReference type="GO" id="GO:0009881">
    <property type="term" value="F:photoreceptor activity"/>
    <property type="evidence" value="ECO:0007669"/>
    <property type="project" value="UniProtKB-KW"/>
</dbReference>
<organism evidence="12">
    <name type="scientific">uncultured marine group II euryarchaeote HF70_39H11</name>
    <dbReference type="NCBI Taxonomy" id="347541"/>
    <lineage>
        <taxon>Archaea</taxon>
        <taxon>Methanobacteriati</taxon>
        <taxon>Thermoplasmatota</taxon>
        <taxon>Candidatus Poseidoniia</taxon>
        <taxon>Candidatus Poseidoniales</taxon>
        <taxon>environmental samples</taxon>
    </lineage>
</organism>
<keyword evidence="5 11" id="KW-0812">Transmembrane</keyword>
<dbReference type="InterPro" id="IPR001425">
    <property type="entry name" value="Arc/bac/fun_rhodopsins"/>
</dbReference>
<keyword evidence="9 11" id="KW-0472">Membrane</keyword>
<protein>
    <submittedName>
        <fullName evidence="12">Proteorhodopsin</fullName>
    </submittedName>
</protein>
<comment type="similarity">
    <text evidence="2">Belongs to the archaeal/bacterial/fungal opsin family.</text>
</comment>
<dbReference type="PROSITE" id="PS00950">
    <property type="entry name" value="BACTERIAL_OPSIN_1"/>
    <property type="match status" value="1"/>
</dbReference>
<dbReference type="GO" id="GO:0007602">
    <property type="term" value="P:phototransduction"/>
    <property type="evidence" value="ECO:0007669"/>
    <property type="project" value="UniProtKB-KW"/>
</dbReference>
<feature type="transmembrane region" description="Helical" evidence="11">
    <location>
        <begin position="215"/>
        <end position="234"/>
    </location>
</feature>
<dbReference type="PANTHER" id="PTHR28286:SF2">
    <property type="entry name" value="BACTERIORHODOPSIN _OPSIN, NOPA (EUROFUNG)"/>
    <property type="match status" value="1"/>
</dbReference>
<reference evidence="12" key="1">
    <citation type="journal article" date="2006" name="Nature">
        <title>Proteorhodopsin lateral gene transfer between marine planktonic Bacteria and Archaea.</title>
        <authorList>
            <person name="Frigaard N.U."/>
            <person name="Martinez A."/>
            <person name="Mincer T.J."/>
            <person name="DeLong E.F."/>
        </authorList>
    </citation>
    <scope>NUCLEOTIDE SEQUENCE</scope>
</reference>
<keyword evidence="3" id="KW-0600">Photoreceptor protein</keyword>
<dbReference type="InterPro" id="IPR018229">
    <property type="entry name" value="Rhodopsin_retinal_BS"/>
</dbReference>
<dbReference type="SUPFAM" id="SSF81321">
    <property type="entry name" value="Family A G protein-coupled receptor-like"/>
    <property type="match status" value="1"/>
</dbReference>
<feature type="transmembrane region" description="Helical" evidence="11">
    <location>
        <begin position="82"/>
        <end position="99"/>
    </location>
</feature>
<comment type="subcellular location">
    <subcellularLocation>
        <location evidence="1">Membrane</location>
        <topology evidence="1">Multi-pass membrane protein</topology>
    </subcellularLocation>
</comment>
<evidence type="ECO:0000256" key="5">
    <source>
        <dbReference type="ARBA" id="ARBA00022692"/>
    </source>
</evidence>
<feature type="transmembrane region" description="Helical" evidence="11">
    <location>
        <begin position="119"/>
        <end position="143"/>
    </location>
</feature>
<keyword evidence="4" id="KW-0716">Sensory transduction</keyword>
<dbReference type="PANTHER" id="PTHR28286">
    <property type="match status" value="1"/>
</dbReference>
<dbReference type="GO" id="GO:0010461">
    <property type="term" value="F:light-activated monoatomic ion channel activity"/>
    <property type="evidence" value="ECO:0007669"/>
    <property type="project" value="InterPro"/>
</dbReference>
<dbReference type="InterPro" id="IPR017402">
    <property type="entry name" value="Proteorhodopsin"/>
</dbReference>